<dbReference type="KEGG" id="chh:A0O34_07350"/>
<gene>
    <name evidence="1" type="ORF">A0O34_07350</name>
</gene>
<sequence length="70" mass="8182">MLKGLQWKAAPNEACERQMLPHRSTQHGNILSLLYGFTEIYTMVYTGNKERNRKDFCTDGQLLKCKYVKL</sequence>
<keyword evidence="2" id="KW-1185">Reference proteome</keyword>
<evidence type="ECO:0000313" key="1">
    <source>
        <dbReference type="EMBL" id="ANF50342.1"/>
    </source>
</evidence>
<evidence type="ECO:0000313" key="2">
    <source>
        <dbReference type="Proteomes" id="UP000077824"/>
    </source>
</evidence>
<organism evidence="1 2">
    <name type="scientific">Chryseobacterium glaciei</name>
    <dbReference type="NCBI Taxonomy" id="1685010"/>
    <lineage>
        <taxon>Bacteria</taxon>
        <taxon>Pseudomonadati</taxon>
        <taxon>Bacteroidota</taxon>
        <taxon>Flavobacteriia</taxon>
        <taxon>Flavobacteriales</taxon>
        <taxon>Weeksellaceae</taxon>
        <taxon>Chryseobacterium group</taxon>
        <taxon>Chryseobacterium</taxon>
    </lineage>
</organism>
<dbReference type="STRING" id="1685010.A0O34_07350"/>
<proteinExistence type="predicted"/>
<dbReference type="AlphaFoldDB" id="A0A172XU27"/>
<name>A0A172XU27_9FLAO</name>
<accession>A0A172XU27</accession>
<dbReference type="EMBL" id="CP015199">
    <property type="protein sequence ID" value="ANF50342.1"/>
    <property type="molecule type" value="Genomic_DNA"/>
</dbReference>
<dbReference type="Proteomes" id="UP000077824">
    <property type="component" value="Chromosome"/>
</dbReference>
<protein>
    <submittedName>
        <fullName evidence="1">Uncharacterized protein</fullName>
    </submittedName>
</protein>
<reference evidence="1 2" key="1">
    <citation type="submission" date="2016-04" db="EMBL/GenBank/DDBJ databases">
        <title>Complete Genome Sequence of Chryseobacterium sp. IHBB 10212.</title>
        <authorList>
            <person name="Pal M."/>
            <person name="Swarnkar M.K."/>
            <person name="Kaushal K."/>
            <person name="Chhibber S."/>
            <person name="Singh A.K."/>
            <person name="Gulati A."/>
        </authorList>
    </citation>
    <scope>NUCLEOTIDE SEQUENCE [LARGE SCALE GENOMIC DNA]</scope>
    <source>
        <strain evidence="1 2">IHBB 10212</strain>
    </source>
</reference>